<dbReference type="OrthoDB" id="9815205at2"/>
<dbReference type="GO" id="GO:0030313">
    <property type="term" value="C:cell envelope"/>
    <property type="evidence" value="ECO:0007669"/>
    <property type="project" value="UniProtKB-SubCell"/>
</dbReference>
<evidence type="ECO:0000256" key="2">
    <source>
        <dbReference type="ARBA" id="ARBA00022748"/>
    </source>
</evidence>
<dbReference type="STRING" id="425514.SAMN05443550_10959"/>
<gene>
    <name evidence="6" type="ORF">SAMN05443550_10959</name>
</gene>
<dbReference type="Pfam" id="PF13905">
    <property type="entry name" value="Thioredoxin_8"/>
    <property type="match status" value="1"/>
</dbReference>
<proteinExistence type="predicted"/>
<dbReference type="Gene3D" id="3.40.30.10">
    <property type="entry name" value="Glutaredoxin"/>
    <property type="match status" value="1"/>
</dbReference>
<dbReference type="GO" id="GO:0016853">
    <property type="term" value="F:isomerase activity"/>
    <property type="evidence" value="ECO:0007669"/>
    <property type="project" value="UniProtKB-KW"/>
</dbReference>
<dbReference type="CDD" id="cd02966">
    <property type="entry name" value="TlpA_like_family"/>
    <property type="match status" value="1"/>
</dbReference>
<dbReference type="GO" id="GO:0017004">
    <property type="term" value="P:cytochrome complex assembly"/>
    <property type="evidence" value="ECO:0007669"/>
    <property type="project" value="UniProtKB-KW"/>
</dbReference>
<evidence type="ECO:0000313" key="6">
    <source>
        <dbReference type="EMBL" id="SEB04980.1"/>
    </source>
</evidence>
<keyword evidence="7" id="KW-1185">Reference proteome</keyword>
<dbReference type="EMBL" id="FNRA01000009">
    <property type="protein sequence ID" value="SEB04980.1"/>
    <property type="molecule type" value="Genomic_DNA"/>
</dbReference>
<keyword evidence="2" id="KW-0201">Cytochrome c-type biogenesis</keyword>
<dbReference type="PROSITE" id="PS00194">
    <property type="entry name" value="THIOREDOXIN_1"/>
    <property type="match status" value="1"/>
</dbReference>
<name>A0A1H4G7H3_9SPHI</name>
<accession>A0A1H4G7H3</accession>
<organism evidence="6 7">
    <name type="scientific">Pedobacter hartonius</name>
    <dbReference type="NCBI Taxonomy" id="425514"/>
    <lineage>
        <taxon>Bacteria</taxon>
        <taxon>Pseudomonadati</taxon>
        <taxon>Bacteroidota</taxon>
        <taxon>Sphingobacteriia</taxon>
        <taxon>Sphingobacteriales</taxon>
        <taxon>Sphingobacteriaceae</taxon>
        <taxon>Pedobacter</taxon>
    </lineage>
</organism>
<evidence type="ECO:0000256" key="3">
    <source>
        <dbReference type="ARBA" id="ARBA00023157"/>
    </source>
</evidence>
<sequence>MMKHVINAVIIMILINLSTQVTMAKEILADKKNVTIQVDLDSLIKDKPFMIVYEKGVNEYDASKVGQVRVPAKSAKAGSFVFELKDQKKPLYFSIMFTQGMNDLPMVERYFFEPGDQIRILVKKADYPVNYRLDFSGIGSAKYSCQNGYKQVYLPTSKEWPEVNFADATERIISRDLRSLYLMRKLIERYQPEMSAYSYHLLNADVVGKLGSQIMDILGFHLVKLVYNKDTVGLKKYEKNLADIFKFDFAKDIPDSVLYDSKVYAEFILAKLSCESMMSTGQLGASALYPYVKDLNNGRFKDKILMSYFMRYWKTINDKYQEILNDAILNVKDPYCLTRIKEFDRHSAGYKAYNFSLRDVNGKTVTLRDFKGKVVFIDFWFTGCVHCKHYYQGVLDSVENVYKRNPKVVFITICADKKKEQWISSVKSGEYTSPKAVNLYTNGDGFENDMIKYYNITGYPSPMLIDHLGNIIKFSGTGLRHENELIKEIDNALKNIQ</sequence>
<reference evidence="6 7" key="1">
    <citation type="submission" date="2016-10" db="EMBL/GenBank/DDBJ databases">
        <authorList>
            <person name="de Groot N.N."/>
        </authorList>
    </citation>
    <scope>NUCLEOTIDE SEQUENCE [LARGE SCALE GENOMIC DNA]</scope>
    <source>
        <strain evidence="6 7">DSM 19033</strain>
    </source>
</reference>
<dbReference type="InterPro" id="IPR013766">
    <property type="entry name" value="Thioredoxin_domain"/>
</dbReference>
<dbReference type="InterPro" id="IPR050553">
    <property type="entry name" value="Thioredoxin_ResA/DsbE_sf"/>
</dbReference>
<dbReference type="InterPro" id="IPR012336">
    <property type="entry name" value="Thioredoxin-like_fold"/>
</dbReference>
<keyword evidence="4" id="KW-0676">Redox-active center</keyword>
<evidence type="ECO:0000313" key="7">
    <source>
        <dbReference type="Proteomes" id="UP000198850"/>
    </source>
</evidence>
<dbReference type="PANTHER" id="PTHR42852">
    <property type="entry name" value="THIOL:DISULFIDE INTERCHANGE PROTEIN DSBE"/>
    <property type="match status" value="1"/>
</dbReference>
<dbReference type="InterPro" id="IPR017937">
    <property type="entry name" value="Thioredoxin_CS"/>
</dbReference>
<comment type="subcellular location">
    <subcellularLocation>
        <location evidence="1">Cell envelope</location>
    </subcellularLocation>
</comment>
<evidence type="ECO:0000256" key="4">
    <source>
        <dbReference type="ARBA" id="ARBA00023284"/>
    </source>
</evidence>
<dbReference type="Proteomes" id="UP000198850">
    <property type="component" value="Unassembled WGS sequence"/>
</dbReference>
<dbReference type="PROSITE" id="PS51352">
    <property type="entry name" value="THIOREDOXIN_2"/>
    <property type="match status" value="1"/>
</dbReference>
<keyword evidence="6" id="KW-0413">Isomerase</keyword>
<dbReference type="InterPro" id="IPR036249">
    <property type="entry name" value="Thioredoxin-like_sf"/>
</dbReference>
<evidence type="ECO:0000256" key="1">
    <source>
        <dbReference type="ARBA" id="ARBA00004196"/>
    </source>
</evidence>
<dbReference type="PANTHER" id="PTHR42852:SF6">
    <property type="entry name" value="THIOL:DISULFIDE INTERCHANGE PROTEIN DSBE"/>
    <property type="match status" value="1"/>
</dbReference>
<dbReference type="AlphaFoldDB" id="A0A1H4G7H3"/>
<dbReference type="SUPFAM" id="SSF52833">
    <property type="entry name" value="Thioredoxin-like"/>
    <property type="match status" value="1"/>
</dbReference>
<protein>
    <submittedName>
        <fullName evidence="6">Thiol-disulfide isomerase or thioredoxin</fullName>
    </submittedName>
</protein>
<keyword evidence="3" id="KW-1015">Disulfide bond</keyword>
<evidence type="ECO:0000259" key="5">
    <source>
        <dbReference type="PROSITE" id="PS51352"/>
    </source>
</evidence>
<dbReference type="RefSeq" id="WP_090558313.1">
    <property type="nucleotide sequence ID" value="NZ_FNRA01000009.1"/>
</dbReference>
<feature type="domain" description="Thioredoxin" evidence="5">
    <location>
        <begin position="346"/>
        <end position="494"/>
    </location>
</feature>